<comment type="caution">
    <text evidence="1">The sequence shown here is derived from an EMBL/GenBank/DDBJ whole genome shotgun (WGS) entry which is preliminary data.</text>
</comment>
<reference evidence="1 2" key="1">
    <citation type="journal article" date="2022" name="DNA Res.">
        <title>Chromosomal-level genome assembly of the orchid tree Bauhinia variegata (Leguminosae; Cercidoideae) supports the allotetraploid origin hypothesis of Bauhinia.</title>
        <authorList>
            <person name="Zhong Y."/>
            <person name="Chen Y."/>
            <person name="Zheng D."/>
            <person name="Pang J."/>
            <person name="Liu Y."/>
            <person name="Luo S."/>
            <person name="Meng S."/>
            <person name="Qian L."/>
            <person name="Wei D."/>
            <person name="Dai S."/>
            <person name="Zhou R."/>
        </authorList>
    </citation>
    <scope>NUCLEOTIDE SEQUENCE [LARGE SCALE GENOMIC DNA]</scope>
    <source>
        <strain evidence="1">BV-YZ2020</strain>
    </source>
</reference>
<evidence type="ECO:0000313" key="2">
    <source>
        <dbReference type="Proteomes" id="UP000828941"/>
    </source>
</evidence>
<keyword evidence="2" id="KW-1185">Reference proteome</keyword>
<name>A0ACB9ME76_BAUVA</name>
<dbReference type="Proteomes" id="UP000828941">
    <property type="component" value="Chromosome 9"/>
</dbReference>
<protein>
    <submittedName>
        <fullName evidence="1">Uncharacterized protein</fullName>
    </submittedName>
</protein>
<dbReference type="EMBL" id="CM039434">
    <property type="protein sequence ID" value="KAI4322420.1"/>
    <property type="molecule type" value="Genomic_DNA"/>
</dbReference>
<sequence length="85" mass="9698">MSIGLEGETENGNSMYSERIIMEREADGEFRNAGRTESMKPVDEKISRDYRLPYFAASRLDLNTRGENEAPTNCKQLDLNGFSWS</sequence>
<accession>A0ACB9ME76</accession>
<evidence type="ECO:0000313" key="1">
    <source>
        <dbReference type="EMBL" id="KAI4322420.1"/>
    </source>
</evidence>
<proteinExistence type="predicted"/>
<gene>
    <name evidence="1" type="ORF">L6164_022117</name>
</gene>
<organism evidence="1 2">
    <name type="scientific">Bauhinia variegata</name>
    <name type="common">Purple orchid tree</name>
    <name type="synonym">Phanera variegata</name>
    <dbReference type="NCBI Taxonomy" id="167791"/>
    <lineage>
        <taxon>Eukaryota</taxon>
        <taxon>Viridiplantae</taxon>
        <taxon>Streptophyta</taxon>
        <taxon>Embryophyta</taxon>
        <taxon>Tracheophyta</taxon>
        <taxon>Spermatophyta</taxon>
        <taxon>Magnoliopsida</taxon>
        <taxon>eudicotyledons</taxon>
        <taxon>Gunneridae</taxon>
        <taxon>Pentapetalae</taxon>
        <taxon>rosids</taxon>
        <taxon>fabids</taxon>
        <taxon>Fabales</taxon>
        <taxon>Fabaceae</taxon>
        <taxon>Cercidoideae</taxon>
        <taxon>Cercideae</taxon>
        <taxon>Bauhiniinae</taxon>
        <taxon>Bauhinia</taxon>
    </lineage>
</organism>